<proteinExistence type="predicted"/>
<dbReference type="InterPro" id="IPR004314">
    <property type="entry name" value="Neprosin"/>
</dbReference>
<dbReference type="OrthoDB" id="1858978at2759"/>
<keyword evidence="4" id="KW-1185">Reference proteome</keyword>
<dbReference type="Pfam" id="PF14365">
    <property type="entry name" value="Neprosin_AP"/>
    <property type="match status" value="1"/>
</dbReference>
<protein>
    <recommendedName>
        <fullName evidence="2">Neprosin PEP catalytic domain-containing protein</fullName>
    </recommendedName>
</protein>
<dbReference type="PANTHER" id="PTHR31589">
    <property type="entry name" value="PROTEIN, PUTATIVE (DUF239)-RELATED-RELATED"/>
    <property type="match status" value="1"/>
</dbReference>
<gene>
    <name evidence="3" type="ORF">IFM89_026808</name>
</gene>
<sequence>MALKVCLTLLVVLFMKLQHLRAEGNRSLTWFEDLELEEQLKILNKQFVKSVQVEAGHVFDCIEINKQPALDHPLLKDHKIQMKPTILPDPNGVLDKASSDTGSRTTLKSINCPKGTVPIRRTRKEDLIRAKALVEERFTDISADIPRPGQHLAIVRSKLDNGEFEQFHGTEALMNVIRPGVTEDGQSSSSLIWVERGTIAVGDVDQVIAGWTVDPVLYGDDKTHFVTFWKTIAGGRKTGGCFNLLCPGFVQVDHDYPVDQVPFSDVSVYDGPQIERKFSIYQDHNNNWWVELDSIKIGYWPNEIFPRLYVGADHVGWGGLTRVSKDGILSPPMGFGNLPDGFYRRSGYFQHIKVFNALHEPVQPYGKIDTFVDTRSCYQIKNEGFTRDRGYVFTYGGPGGQCG</sequence>
<evidence type="ECO:0000313" key="3">
    <source>
        <dbReference type="EMBL" id="KAF9615882.1"/>
    </source>
</evidence>
<evidence type="ECO:0000256" key="1">
    <source>
        <dbReference type="SAM" id="SignalP"/>
    </source>
</evidence>
<dbReference type="Proteomes" id="UP000631114">
    <property type="component" value="Unassembled WGS sequence"/>
</dbReference>
<name>A0A835IG98_9MAGN</name>
<dbReference type="AlphaFoldDB" id="A0A835IG98"/>
<evidence type="ECO:0000259" key="2">
    <source>
        <dbReference type="PROSITE" id="PS52045"/>
    </source>
</evidence>
<dbReference type="PANTHER" id="PTHR31589:SF232">
    <property type="entry name" value="NEPROSIN DOMAIN-CONTAINING PROTEIN"/>
    <property type="match status" value="1"/>
</dbReference>
<dbReference type="InterPro" id="IPR053168">
    <property type="entry name" value="Glutamic_endopeptidase"/>
</dbReference>
<evidence type="ECO:0000313" key="4">
    <source>
        <dbReference type="Proteomes" id="UP000631114"/>
    </source>
</evidence>
<feature type="chain" id="PRO_5032908089" description="Neprosin PEP catalytic domain-containing protein" evidence="1">
    <location>
        <begin position="23"/>
        <end position="403"/>
    </location>
</feature>
<dbReference type="Gene3D" id="3.90.1320.10">
    <property type="entry name" value="Outer-capsid protein sigma 3, large lobe"/>
    <property type="match status" value="1"/>
</dbReference>
<comment type="caution">
    <text evidence="3">The sequence shown here is derived from an EMBL/GenBank/DDBJ whole genome shotgun (WGS) entry which is preliminary data.</text>
</comment>
<dbReference type="PROSITE" id="PS52045">
    <property type="entry name" value="NEPROSIN_PEP_CD"/>
    <property type="match status" value="1"/>
</dbReference>
<accession>A0A835IG98</accession>
<dbReference type="EMBL" id="JADFTS010000003">
    <property type="protein sequence ID" value="KAF9615882.1"/>
    <property type="molecule type" value="Genomic_DNA"/>
</dbReference>
<feature type="domain" description="Neprosin PEP catalytic" evidence="2">
    <location>
        <begin position="145"/>
        <end position="403"/>
    </location>
</feature>
<dbReference type="Pfam" id="PF03080">
    <property type="entry name" value="Neprosin"/>
    <property type="match status" value="1"/>
</dbReference>
<keyword evidence="1" id="KW-0732">Signal</keyword>
<feature type="signal peptide" evidence="1">
    <location>
        <begin position="1"/>
        <end position="22"/>
    </location>
</feature>
<dbReference type="InterPro" id="IPR025521">
    <property type="entry name" value="Neprosin_propep"/>
</dbReference>
<organism evidence="3 4">
    <name type="scientific">Coptis chinensis</name>
    <dbReference type="NCBI Taxonomy" id="261450"/>
    <lineage>
        <taxon>Eukaryota</taxon>
        <taxon>Viridiplantae</taxon>
        <taxon>Streptophyta</taxon>
        <taxon>Embryophyta</taxon>
        <taxon>Tracheophyta</taxon>
        <taxon>Spermatophyta</taxon>
        <taxon>Magnoliopsida</taxon>
        <taxon>Ranunculales</taxon>
        <taxon>Ranunculaceae</taxon>
        <taxon>Coptidoideae</taxon>
        <taxon>Coptis</taxon>
    </lineage>
</organism>
<reference evidence="3 4" key="1">
    <citation type="submission" date="2020-10" db="EMBL/GenBank/DDBJ databases">
        <title>The Coptis chinensis genome and diversification of protoberbering-type alkaloids.</title>
        <authorList>
            <person name="Wang B."/>
            <person name="Shu S."/>
            <person name="Song C."/>
            <person name="Liu Y."/>
        </authorList>
    </citation>
    <scope>NUCLEOTIDE SEQUENCE [LARGE SCALE GENOMIC DNA]</scope>
    <source>
        <strain evidence="3">HL-2020</strain>
        <tissue evidence="3">Leaf</tissue>
    </source>
</reference>